<reference evidence="2 3" key="1">
    <citation type="submission" date="2017-12" db="EMBL/GenBank/DDBJ databases">
        <title>The genome sequence of Caulobacter sp. 410.</title>
        <authorList>
            <person name="Gao J."/>
            <person name="Mao X."/>
            <person name="Sun J."/>
        </authorList>
    </citation>
    <scope>NUCLEOTIDE SEQUENCE [LARGE SCALE GENOMIC DNA]</scope>
    <source>
        <strain evidence="2 3">410</strain>
    </source>
</reference>
<feature type="transmembrane region" description="Helical" evidence="1">
    <location>
        <begin position="15"/>
        <end position="39"/>
    </location>
</feature>
<organism evidence="2 3">
    <name type="scientific">Caulobacter zeae</name>
    <dbReference type="NCBI Taxonomy" id="2055137"/>
    <lineage>
        <taxon>Bacteria</taxon>
        <taxon>Pseudomonadati</taxon>
        <taxon>Pseudomonadota</taxon>
        <taxon>Alphaproteobacteria</taxon>
        <taxon>Caulobacterales</taxon>
        <taxon>Caulobacteraceae</taxon>
        <taxon>Caulobacter</taxon>
    </lineage>
</organism>
<evidence type="ECO:0000313" key="2">
    <source>
        <dbReference type="EMBL" id="PLR20228.1"/>
    </source>
</evidence>
<keyword evidence="1" id="KW-0472">Membrane</keyword>
<comment type="caution">
    <text evidence="2">The sequence shown here is derived from an EMBL/GenBank/DDBJ whole genome shotgun (WGS) entry which is preliminary data.</text>
</comment>
<gene>
    <name evidence="2" type="ORF">SGCZBJ_22415</name>
</gene>
<feature type="transmembrane region" description="Helical" evidence="1">
    <location>
        <begin position="88"/>
        <end position="110"/>
    </location>
</feature>
<keyword evidence="1" id="KW-1133">Transmembrane helix</keyword>
<dbReference type="AlphaFoldDB" id="A0A2N5D2C3"/>
<protein>
    <submittedName>
        <fullName evidence="2">Uncharacterized protein</fullName>
    </submittedName>
</protein>
<dbReference type="Proteomes" id="UP000234479">
    <property type="component" value="Unassembled WGS sequence"/>
</dbReference>
<sequence length="146" mass="14917">MDPSPRLAQPTKGDVVTALALGVGTGTLLTATMTFVLSVPTSGSLAFYIAAIALAASLPAWLAGLCLLGGPSWWWLHRRGIRSPGAGAAMGALLTGVAATVMLLACQQPFRPGGVVDSPWSLFVGLVAIGAVVGLLTVAFAYRARR</sequence>
<dbReference type="EMBL" id="PJRS01000046">
    <property type="protein sequence ID" value="PLR20228.1"/>
    <property type="molecule type" value="Genomic_DNA"/>
</dbReference>
<evidence type="ECO:0000256" key="1">
    <source>
        <dbReference type="SAM" id="Phobius"/>
    </source>
</evidence>
<keyword evidence="1" id="KW-0812">Transmembrane</keyword>
<accession>A0A2N5D2C3</accession>
<name>A0A2N5D2C3_9CAUL</name>
<dbReference type="RefSeq" id="WP_101720142.1">
    <property type="nucleotide sequence ID" value="NZ_PJRS01000046.1"/>
</dbReference>
<evidence type="ECO:0000313" key="3">
    <source>
        <dbReference type="Proteomes" id="UP000234479"/>
    </source>
</evidence>
<feature type="transmembrane region" description="Helical" evidence="1">
    <location>
        <begin position="45"/>
        <end position="76"/>
    </location>
</feature>
<proteinExistence type="predicted"/>
<feature type="transmembrane region" description="Helical" evidence="1">
    <location>
        <begin position="122"/>
        <end position="142"/>
    </location>
</feature>
<keyword evidence="3" id="KW-1185">Reference proteome</keyword>